<evidence type="ECO:0000256" key="1">
    <source>
        <dbReference type="SAM" id="MobiDB-lite"/>
    </source>
</evidence>
<sequence length="459" mass="52090">MSISSSKFALPSVDPPGQKRILIAPYNQPPFKRGPLSDEAIDRISSMNPLPTLHRSLIPDLDATWKPPILHFGWSIGGLLPKLIEYAEEHKLTKYTVIGRVVKPTTPSGEKLYSSDDESDTESVHWGDTDEEDEEEEGQVCVEELVSANSSLFAMAKETGINMRHLPITRRPFRIRGALHDPHKLVISIYSNYELAWAIPQDDIKKMQKCLGILLFRVMSLPRSRIASFTLPSLDPPGEKRALPAPYNQPPFKRGELTNALIRRVSSMDPLQRLHRSLIPDLKATWKPPVLYYGWSIGDLLPRLVKYAEQHKLARYTVIGRVHKPTTPWGEKLYSSDSEDSDSDGESAHWGDTDEEDEEEESGVYVDELRSANIALYHMAKEAGIDMRHLPITRRPFGICGVLHYPHKLVISIYSNYGLTWAIPQDDIKKMQKCLGIQESPAWYVSNMDATWSRFAPQW</sequence>
<evidence type="ECO:0000313" key="2">
    <source>
        <dbReference type="EMBL" id="TFY62342.1"/>
    </source>
</evidence>
<protein>
    <submittedName>
        <fullName evidence="2">Uncharacterized protein</fullName>
    </submittedName>
</protein>
<feature type="region of interest" description="Disordered" evidence="1">
    <location>
        <begin position="107"/>
        <end position="136"/>
    </location>
</feature>
<accession>A0A4Y9YJM8</accession>
<organism evidence="2 3">
    <name type="scientific">Rhodofomes roseus</name>
    <dbReference type="NCBI Taxonomy" id="34475"/>
    <lineage>
        <taxon>Eukaryota</taxon>
        <taxon>Fungi</taxon>
        <taxon>Dikarya</taxon>
        <taxon>Basidiomycota</taxon>
        <taxon>Agaricomycotina</taxon>
        <taxon>Agaricomycetes</taxon>
        <taxon>Polyporales</taxon>
        <taxon>Rhodofomes</taxon>
    </lineage>
</organism>
<name>A0A4Y9YJM8_9APHY</name>
<dbReference type="EMBL" id="SEKV01000170">
    <property type="protein sequence ID" value="TFY62342.1"/>
    <property type="molecule type" value="Genomic_DNA"/>
</dbReference>
<evidence type="ECO:0000313" key="3">
    <source>
        <dbReference type="Proteomes" id="UP000298390"/>
    </source>
</evidence>
<gene>
    <name evidence="2" type="ORF">EVJ58_g3925</name>
</gene>
<proteinExistence type="predicted"/>
<feature type="compositionally biased region" description="Acidic residues" evidence="1">
    <location>
        <begin position="353"/>
        <end position="362"/>
    </location>
</feature>
<comment type="caution">
    <text evidence="2">The sequence shown here is derived from an EMBL/GenBank/DDBJ whole genome shotgun (WGS) entry which is preliminary data.</text>
</comment>
<dbReference type="Proteomes" id="UP000298390">
    <property type="component" value="Unassembled WGS sequence"/>
</dbReference>
<feature type="region of interest" description="Disordered" evidence="1">
    <location>
        <begin position="330"/>
        <end position="364"/>
    </location>
</feature>
<dbReference type="AlphaFoldDB" id="A0A4Y9YJM8"/>
<reference evidence="2 3" key="1">
    <citation type="submission" date="2019-01" db="EMBL/GenBank/DDBJ databases">
        <title>Genome sequencing of the rare red list fungi Fomitopsis rosea.</title>
        <authorList>
            <person name="Buettner E."/>
            <person name="Kellner H."/>
        </authorList>
    </citation>
    <scope>NUCLEOTIDE SEQUENCE [LARGE SCALE GENOMIC DNA]</scope>
    <source>
        <strain evidence="2 3">DSM 105464</strain>
    </source>
</reference>